<dbReference type="OrthoDB" id="1739143at2759"/>
<dbReference type="PANTHER" id="PTHR43540:SF1">
    <property type="entry name" value="ISOCHORISMATASE HYDROLASE"/>
    <property type="match status" value="1"/>
</dbReference>
<dbReference type="InterPro" id="IPR036380">
    <property type="entry name" value="Isochorismatase-like_sf"/>
</dbReference>
<reference evidence="4" key="1">
    <citation type="submission" date="2021-02" db="EMBL/GenBank/DDBJ databases">
        <title>Genome sequence Cadophora malorum strain M34.</title>
        <authorList>
            <person name="Stefanovic E."/>
            <person name="Vu D."/>
            <person name="Scully C."/>
            <person name="Dijksterhuis J."/>
            <person name="Roader J."/>
            <person name="Houbraken J."/>
        </authorList>
    </citation>
    <scope>NUCLEOTIDE SEQUENCE</scope>
    <source>
        <strain evidence="4">M34</strain>
    </source>
</reference>
<dbReference type="GO" id="GO:0016787">
    <property type="term" value="F:hydrolase activity"/>
    <property type="evidence" value="ECO:0007669"/>
    <property type="project" value="UniProtKB-KW"/>
</dbReference>
<dbReference type="Gene3D" id="3.40.50.850">
    <property type="entry name" value="Isochorismatase-like"/>
    <property type="match status" value="1"/>
</dbReference>
<dbReference type="Pfam" id="PF00857">
    <property type="entry name" value="Isochorismatase"/>
    <property type="match status" value="1"/>
</dbReference>
<dbReference type="SUPFAM" id="SSF52499">
    <property type="entry name" value="Isochorismatase-like hydrolases"/>
    <property type="match status" value="1"/>
</dbReference>
<dbReference type="InterPro" id="IPR000868">
    <property type="entry name" value="Isochorismatase-like_dom"/>
</dbReference>
<protein>
    <recommendedName>
        <fullName evidence="3">Isochorismatase-like domain-containing protein</fullName>
    </recommendedName>
</protein>
<feature type="domain" description="Isochorismatase-like" evidence="3">
    <location>
        <begin position="38"/>
        <end position="218"/>
    </location>
</feature>
<dbReference type="AlphaFoldDB" id="A0A8H7W8P1"/>
<accession>A0A8H7W8P1</accession>
<evidence type="ECO:0000313" key="5">
    <source>
        <dbReference type="Proteomes" id="UP000664132"/>
    </source>
</evidence>
<sequence length="230" mass="24563">MSTSNQAEAAVAHTAHPATSSYLSSGFANKMGWGSRPALLIIDVCTAYWTPGSPLDISANPAAANSPDSMRRLLAAARESKVPVVWSTVSYTHPDMADAGLFYKKAKVLTVWQKGDGRGLDAFMEGLEPKEEETMIVKKYASAFFGTTLASELQTLGVDTLVICGVSTSGCVRASTLDAMQHGFRPMVVGSACGDRTPQIHESNLFDLNAKCADVVEEQEAIDKLKAGWV</sequence>
<evidence type="ECO:0000256" key="2">
    <source>
        <dbReference type="ARBA" id="ARBA00022801"/>
    </source>
</evidence>
<proteinExistence type="inferred from homology"/>
<keyword evidence="5" id="KW-1185">Reference proteome</keyword>
<evidence type="ECO:0000256" key="1">
    <source>
        <dbReference type="ARBA" id="ARBA00006336"/>
    </source>
</evidence>
<dbReference type="Proteomes" id="UP000664132">
    <property type="component" value="Unassembled WGS sequence"/>
</dbReference>
<evidence type="ECO:0000313" key="4">
    <source>
        <dbReference type="EMBL" id="KAG4421616.1"/>
    </source>
</evidence>
<evidence type="ECO:0000259" key="3">
    <source>
        <dbReference type="Pfam" id="PF00857"/>
    </source>
</evidence>
<dbReference type="EMBL" id="JAFJYH010000062">
    <property type="protein sequence ID" value="KAG4421616.1"/>
    <property type="molecule type" value="Genomic_DNA"/>
</dbReference>
<dbReference type="InterPro" id="IPR050272">
    <property type="entry name" value="Isochorismatase-like_hydrls"/>
</dbReference>
<organism evidence="4 5">
    <name type="scientific">Cadophora malorum</name>
    <dbReference type="NCBI Taxonomy" id="108018"/>
    <lineage>
        <taxon>Eukaryota</taxon>
        <taxon>Fungi</taxon>
        <taxon>Dikarya</taxon>
        <taxon>Ascomycota</taxon>
        <taxon>Pezizomycotina</taxon>
        <taxon>Leotiomycetes</taxon>
        <taxon>Helotiales</taxon>
        <taxon>Ploettnerulaceae</taxon>
        <taxon>Cadophora</taxon>
    </lineage>
</organism>
<comment type="caution">
    <text evidence="4">The sequence shown here is derived from an EMBL/GenBank/DDBJ whole genome shotgun (WGS) entry which is preliminary data.</text>
</comment>
<gene>
    <name evidence="4" type="ORF">IFR04_005235</name>
</gene>
<dbReference type="PANTHER" id="PTHR43540">
    <property type="entry name" value="PEROXYUREIDOACRYLATE/UREIDOACRYLATE AMIDOHYDROLASE-RELATED"/>
    <property type="match status" value="1"/>
</dbReference>
<comment type="similarity">
    <text evidence="1">Belongs to the isochorismatase family.</text>
</comment>
<name>A0A8H7W8P1_9HELO</name>
<keyword evidence="2" id="KW-0378">Hydrolase</keyword>